<evidence type="ECO:0000313" key="4">
    <source>
        <dbReference type="Proteomes" id="UP000734854"/>
    </source>
</evidence>
<feature type="domain" description="RIN4 pathogenic type III effector avirulence factor Avr cleavage site" evidence="2">
    <location>
        <begin position="198"/>
        <end position="231"/>
    </location>
</feature>
<feature type="compositionally biased region" description="Basic and acidic residues" evidence="1">
    <location>
        <begin position="73"/>
        <end position="87"/>
    </location>
</feature>
<evidence type="ECO:0000313" key="3">
    <source>
        <dbReference type="EMBL" id="KAG6531768.1"/>
    </source>
</evidence>
<protein>
    <recommendedName>
        <fullName evidence="2">RIN4 pathogenic type III effector avirulence factor Avr cleavage site domain-containing protein</fullName>
    </recommendedName>
</protein>
<feature type="compositionally biased region" description="Basic and acidic residues" evidence="1">
    <location>
        <begin position="116"/>
        <end position="128"/>
    </location>
</feature>
<dbReference type="Pfam" id="PF05627">
    <property type="entry name" value="AvrRpt-cleavage"/>
    <property type="match status" value="1"/>
</dbReference>
<gene>
    <name evidence="3" type="ORF">ZIOFF_005588</name>
</gene>
<accession>A0A8J5HML2</accession>
<dbReference type="PANTHER" id="PTHR33159">
    <property type="entry name" value="RPM1-INTERACTING PROTEIN 4 (RIN4) FAMILY PROTEIN"/>
    <property type="match status" value="1"/>
</dbReference>
<dbReference type="GO" id="GO:0005886">
    <property type="term" value="C:plasma membrane"/>
    <property type="evidence" value="ECO:0007669"/>
    <property type="project" value="TreeGrafter"/>
</dbReference>
<dbReference type="PANTHER" id="PTHR33159:SF101">
    <property type="entry name" value="OS04G0379600 PROTEIN"/>
    <property type="match status" value="1"/>
</dbReference>
<reference evidence="3 4" key="1">
    <citation type="submission" date="2020-08" db="EMBL/GenBank/DDBJ databases">
        <title>Plant Genome Project.</title>
        <authorList>
            <person name="Zhang R.-G."/>
        </authorList>
    </citation>
    <scope>NUCLEOTIDE SEQUENCE [LARGE SCALE GENOMIC DNA]</scope>
    <source>
        <tissue evidence="3">Rhizome</tissue>
    </source>
</reference>
<feature type="region of interest" description="Disordered" evidence="1">
    <location>
        <begin position="1"/>
        <end position="145"/>
    </location>
</feature>
<keyword evidence="4" id="KW-1185">Reference proteome</keyword>
<comment type="caution">
    <text evidence="3">The sequence shown here is derived from an EMBL/GenBank/DDBJ whole genome shotgun (WGS) entry which is preliminary data.</text>
</comment>
<dbReference type="AlphaFoldDB" id="A0A8J5HML2"/>
<evidence type="ECO:0000256" key="1">
    <source>
        <dbReference type="SAM" id="MobiDB-lite"/>
    </source>
</evidence>
<dbReference type="Proteomes" id="UP000734854">
    <property type="component" value="Unassembled WGS sequence"/>
</dbReference>
<dbReference type="InterPro" id="IPR008700">
    <property type="entry name" value="TypeIII_avirulence_cleave"/>
</dbReference>
<organism evidence="3 4">
    <name type="scientific">Zingiber officinale</name>
    <name type="common">Ginger</name>
    <name type="synonym">Amomum zingiber</name>
    <dbReference type="NCBI Taxonomy" id="94328"/>
    <lineage>
        <taxon>Eukaryota</taxon>
        <taxon>Viridiplantae</taxon>
        <taxon>Streptophyta</taxon>
        <taxon>Embryophyta</taxon>
        <taxon>Tracheophyta</taxon>
        <taxon>Spermatophyta</taxon>
        <taxon>Magnoliopsida</taxon>
        <taxon>Liliopsida</taxon>
        <taxon>Zingiberales</taxon>
        <taxon>Zingiberaceae</taxon>
        <taxon>Zingiber</taxon>
    </lineage>
</organism>
<name>A0A8J5HML2_ZINOF</name>
<sequence length="297" mass="33626">MQKQEKDTKVGNWATAESVPRTQFFDQARGKVGGITPTNRNGQAFVEDGQLRPNTDAAKTEDSKPRRGSGNSRRTDRPSVRNEDVVRKSSTNPRRQRNEDPEKYNDDKQRWTRYNDSNRESKPAERAARNPTSDWRLASEGTPGRIRSKANTTVRYSLELYYAVACLIELISVVACQLKYPKLNLFIDKSCSNIPSHDDVAVPPFAGWDENDPASGEKYTGIFKLIAENRRTPGTPYQPPEPNIQPETTTEAQLLHIITVLIVGGIRLTEASLLQMKLYELYHFTAMRCGCLSWFSK</sequence>
<dbReference type="EMBL" id="JACMSC010000002">
    <property type="protein sequence ID" value="KAG6531768.1"/>
    <property type="molecule type" value="Genomic_DNA"/>
</dbReference>
<proteinExistence type="predicted"/>
<dbReference type="InterPro" id="IPR040387">
    <property type="entry name" value="RIN4/NOI4"/>
</dbReference>
<feature type="compositionally biased region" description="Basic and acidic residues" evidence="1">
    <location>
        <begin position="96"/>
        <end position="110"/>
    </location>
</feature>
<evidence type="ECO:0000259" key="2">
    <source>
        <dbReference type="Pfam" id="PF05627"/>
    </source>
</evidence>